<keyword evidence="2" id="KW-0812">Transmembrane</keyword>
<feature type="region of interest" description="Disordered" evidence="1">
    <location>
        <begin position="222"/>
        <end position="276"/>
    </location>
</feature>
<evidence type="ECO:0000313" key="3">
    <source>
        <dbReference type="EMBL" id="CAH1800362.1"/>
    </source>
</evidence>
<evidence type="ECO:0000256" key="1">
    <source>
        <dbReference type="SAM" id="MobiDB-lite"/>
    </source>
</evidence>
<evidence type="ECO:0000256" key="2">
    <source>
        <dbReference type="SAM" id="Phobius"/>
    </source>
</evidence>
<dbReference type="CDD" id="cd20407">
    <property type="entry name" value="Tudor_AKAP1"/>
    <property type="match status" value="1"/>
</dbReference>
<dbReference type="SUPFAM" id="SSF54791">
    <property type="entry name" value="Eukaryotic type KH-domain (KH-domain type I)"/>
    <property type="match status" value="1"/>
</dbReference>
<dbReference type="InterPro" id="IPR035437">
    <property type="entry name" value="SNase_OB-fold_sf"/>
</dbReference>
<dbReference type="InterPro" id="IPR050621">
    <property type="entry name" value="Tudor_domain_containing"/>
</dbReference>
<dbReference type="GO" id="GO:0003723">
    <property type="term" value="F:RNA binding"/>
    <property type="evidence" value="ECO:0007669"/>
    <property type="project" value="UniProtKB-UniRule"/>
</dbReference>
<dbReference type="Pfam" id="PF00013">
    <property type="entry name" value="KH_1"/>
    <property type="match status" value="1"/>
</dbReference>
<sequence length="585" mass="64620">MTLKTIAALTGSVVIALVGFLWYSRGRKKREDEDVHEPDINQSVNHIVKQEIKQSGPAEDKSIVGSPQVEELIPKPVEAPLCCSKVPNMVKPDEQVLKSEMATSLSSEPNAEQVAPSLIDEPANVEPEEPSNEEDVTDAQEDIDTEHRCSDANKKDNEKDWASLSEATEELSVNDDIDQTTNVSLPRTNHETLDTELHEPQSPIHSSPNLASPLEFAKRERNLSETTQNSQGTDSPGDHMMTSVNSDAASEVSNDSGKGASMPDASNLPNISENEPTTFEFDIPTDFCGMLIGRQGRSVKQLKFKSGANILVRSCPLTPEKQIVTLEGSQSEIDHCLDLIRQKFPHRRYPEVTLEPTKLSTQPQGVVLPPEMMQSASPPDPNSNLQQLGLPEGVTVDTVVSNIVQAGHVFLQQPTHPTFPSLERLNHCMIACYTQDGIVPQLPRPIEVGVICAAPLFDGWFRCQVVAFYEETDDVDIKYVDYGGYATMPSACLKQIRSDFTTLPFQASECYMANICPLEGEEAFSLEAGAVLEELTSNKLLQCQIMGRAEDSIPYIHLYIVDGHKTLFVNRELVNRGVARWIEQQ</sequence>
<dbReference type="Gene3D" id="3.30.1370.10">
    <property type="entry name" value="K Homology domain, type 1"/>
    <property type="match status" value="1"/>
</dbReference>
<gene>
    <name evidence="3" type="ORF">OFUS_LOCUS24255</name>
</gene>
<dbReference type="CDD" id="cd22395">
    <property type="entry name" value="KH-I_AKAP1"/>
    <property type="match status" value="1"/>
</dbReference>
<dbReference type="InterPro" id="IPR047368">
    <property type="entry name" value="KH-I_AKAP1"/>
</dbReference>
<evidence type="ECO:0000313" key="4">
    <source>
        <dbReference type="Proteomes" id="UP000749559"/>
    </source>
</evidence>
<dbReference type="InterPro" id="IPR004087">
    <property type="entry name" value="KH_dom"/>
</dbReference>
<dbReference type="PROSITE" id="PS50084">
    <property type="entry name" value="KH_TYPE_1"/>
    <property type="match status" value="1"/>
</dbReference>
<dbReference type="InterPro" id="IPR047367">
    <property type="entry name" value="Tudor_AKAP1"/>
</dbReference>
<feature type="transmembrane region" description="Helical" evidence="2">
    <location>
        <begin position="6"/>
        <end position="23"/>
    </location>
</feature>
<dbReference type="InterPro" id="IPR036612">
    <property type="entry name" value="KH_dom_type_1_sf"/>
</dbReference>
<protein>
    <submittedName>
        <fullName evidence="3">Uncharacterized protein</fullName>
    </submittedName>
</protein>
<keyword evidence="2" id="KW-1133">Transmembrane helix</keyword>
<dbReference type="InterPro" id="IPR004088">
    <property type="entry name" value="KH_dom_type_1"/>
</dbReference>
<dbReference type="PANTHER" id="PTHR22948">
    <property type="entry name" value="TUDOR DOMAIN CONTAINING PROTEIN"/>
    <property type="match status" value="1"/>
</dbReference>
<feature type="compositionally biased region" description="Polar residues" evidence="1">
    <location>
        <begin position="224"/>
        <end position="234"/>
    </location>
</feature>
<dbReference type="SMART" id="SM00322">
    <property type="entry name" value="KH"/>
    <property type="match status" value="1"/>
</dbReference>
<dbReference type="EMBL" id="CAIIXF020000012">
    <property type="protein sequence ID" value="CAH1800362.1"/>
    <property type="molecule type" value="Genomic_DNA"/>
</dbReference>
<feature type="compositionally biased region" description="Polar residues" evidence="1">
    <location>
        <begin position="242"/>
        <end position="256"/>
    </location>
</feature>
<dbReference type="InterPro" id="IPR002999">
    <property type="entry name" value="Tudor"/>
</dbReference>
<organism evidence="3 4">
    <name type="scientific">Owenia fusiformis</name>
    <name type="common">Polychaete worm</name>
    <dbReference type="NCBI Taxonomy" id="6347"/>
    <lineage>
        <taxon>Eukaryota</taxon>
        <taxon>Metazoa</taxon>
        <taxon>Spiralia</taxon>
        <taxon>Lophotrochozoa</taxon>
        <taxon>Annelida</taxon>
        <taxon>Polychaeta</taxon>
        <taxon>Sedentaria</taxon>
        <taxon>Canalipalpata</taxon>
        <taxon>Sabellida</taxon>
        <taxon>Oweniida</taxon>
        <taxon>Oweniidae</taxon>
        <taxon>Owenia</taxon>
    </lineage>
</organism>
<dbReference type="Pfam" id="PF00567">
    <property type="entry name" value="TUDOR"/>
    <property type="match status" value="1"/>
</dbReference>
<dbReference type="PANTHER" id="PTHR22948:SF65">
    <property type="entry name" value="A-KINASE ANCHORING PROTEIN 1"/>
    <property type="match status" value="1"/>
</dbReference>
<comment type="caution">
    <text evidence="3">The sequence shown here is derived from an EMBL/GenBank/DDBJ whole genome shotgun (WGS) entry which is preliminary data.</text>
</comment>
<dbReference type="Proteomes" id="UP000749559">
    <property type="component" value="Unassembled WGS sequence"/>
</dbReference>
<dbReference type="OrthoDB" id="10069557at2759"/>
<proteinExistence type="predicted"/>
<dbReference type="GO" id="GO:0005739">
    <property type="term" value="C:mitochondrion"/>
    <property type="evidence" value="ECO:0007669"/>
    <property type="project" value="UniProtKB-ARBA"/>
</dbReference>
<feature type="compositionally biased region" description="Polar residues" evidence="1">
    <location>
        <begin position="267"/>
        <end position="276"/>
    </location>
</feature>
<feature type="compositionally biased region" description="Acidic residues" evidence="1">
    <location>
        <begin position="126"/>
        <end position="144"/>
    </location>
</feature>
<dbReference type="AlphaFoldDB" id="A0A8J1UZB3"/>
<feature type="compositionally biased region" description="Acidic residues" evidence="1">
    <location>
        <begin position="167"/>
        <end position="178"/>
    </location>
</feature>
<reference evidence="3" key="1">
    <citation type="submission" date="2022-03" db="EMBL/GenBank/DDBJ databases">
        <authorList>
            <person name="Martin C."/>
        </authorList>
    </citation>
    <scope>NUCLEOTIDE SEQUENCE</scope>
</reference>
<dbReference type="SUPFAM" id="SSF63748">
    <property type="entry name" value="Tudor/PWWP/MBT"/>
    <property type="match status" value="1"/>
</dbReference>
<dbReference type="PROSITE" id="PS50304">
    <property type="entry name" value="TUDOR"/>
    <property type="match status" value="1"/>
</dbReference>
<dbReference type="SMART" id="SM00333">
    <property type="entry name" value="TUDOR"/>
    <property type="match status" value="1"/>
</dbReference>
<keyword evidence="4" id="KW-1185">Reference proteome</keyword>
<feature type="compositionally biased region" description="Basic and acidic residues" evidence="1">
    <location>
        <begin position="145"/>
        <end position="161"/>
    </location>
</feature>
<accession>A0A8J1UZB3</accession>
<dbReference type="Gene3D" id="2.40.50.90">
    <property type="match status" value="1"/>
</dbReference>
<dbReference type="Gene3D" id="2.30.30.140">
    <property type="match status" value="1"/>
</dbReference>
<name>A0A8J1UZB3_OWEFU</name>
<keyword evidence="2" id="KW-0472">Membrane</keyword>
<feature type="region of interest" description="Disordered" evidence="1">
    <location>
        <begin position="122"/>
        <end position="185"/>
    </location>
</feature>